<evidence type="ECO:0000256" key="5">
    <source>
        <dbReference type="ARBA" id="ARBA00041209"/>
    </source>
</evidence>
<keyword evidence="1" id="KW-0433">Leucine-rich repeat</keyword>
<dbReference type="InterPro" id="IPR051279">
    <property type="entry name" value="PP1-Reg/Actin-Interact_Protein"/>
</dbReference>
<dbReference type="InterPro" id="IPR032675">
    <property type="entry name" value="LRR_dom_sf"/>
</dbReference>
<dbReference type="EMBL" id="CM014095">
    <property type="protein sequence ID" value="TKS86192.1"/>
    <property type="molecule type" value="Genomic_DNA"/>
</dbReference>
<dbReference type="SMART" id="SM00368">
    <property type="entry name" value="LRR_RI"/>
    <property type="match status" value="6"/>
</dbReference>
<keyword evidence="7" id="KW-1185">Reference proteome</keyword>
<name>A0A4V6ARZ0_COLLU</name>
<organism evidence="6 7">
    <name type="scientific">Collichthys lucidus</name>
    <name type="common">Big head croaker</name>
    <name type="synonym">Sciaena lucida</name>
    <dbReference type="NCBI Taxonomy" id="240159"/>
    <lineage>
        <taxon>Eukaryota</taxon>
        <taxon>Metazoa</taxon>
        <taxon>Chordata</taxon>
        <taxon>Craniata</taxon>
        <taxon>Vertebrata</taxon>
        <taxon>Euteleostomi</taxon>
        <taxon>Actinopterygii</taxon>
        <taxon>Neopterygii</taxon>
        <taxon>Teleostei</taxon>
        <taxon>Neoteleostei</taxon>
        <taxon>Acanthomorphata</taxon>
        <taxon>Eupercaria</taxon>
        <taxon>Sciaenidae</taxon>
        <taxon>Collichthys</taxon>
    </lineage>
</organism>
<evidence type="ECO:0000256" key="4">
    <source>
        <dbReference type="ARBA" id="ARBA00040684"/>
    </source>
</evidence>
<dbReference type="InterPro" id="IPR001611">
    <property type="entry name" value="Leu-rich_rpt"/>
</dbReference>
<sequence>MFDFHRFVQIKLKYYQRSDCGSGERLDHRSCEALEVVLKSLYFDFINLQAAQLEENGASSLLDMILYYESTTHLDISDNSGMGTSCWRALAHLIKQRGVPAEDHCLRSEGPLIAGLGARGGVDRINPTDSNIWFPLCLMTMLAFHMQPNRLDQICGIDLDARAARAEATRTRVPQYSTCYTNTQRVSSTHTHKYKVTKECYLIFTAVIAGGGDSCCAPFSCSSSLTINQSIAVGALKSNRSLQELHLTNNLLNSYQDALQLGDLLRYNNTLLTLELSNNSVADAGLEELCDGLRLQTAGLRVLLLRNNQITATGMVHLAKALHKLHLPVICFPPSPPPLYTGEASRHALDVVLPLCAATQRGKKPVLKVLQVLDLGENLLGNEGIQAIREPLMVNSSVLQLGLAQADITCEGAVALAEFLAESRQIEQLDLRQNEVKVGGLMALCLALRINRSLLTCI</sequence>
<dbReference type="SUPFAM" id="SSF52047">
    <property type="entry name" value="RNI-like"/>
    <property type="match status" value="1"/>
</dbReference>
<dbReference type="PANTHER" id="PTHR24112:SF9">
    <property type="entry name" value="PROTEIN PHOSPHATASE 1 REGULATORY SUBUNIT 37"/>
    <property type="match status" value="1"/>
</dbReference>
<dbReference type="AlphaFoldDB" id="A0A4V6ARZ0"/>
<accession>A0A4V6ARZ0</accession>
<evidence type="ECO:0000313" key="7">
    <source>
        <dbReference type="Proteomes" id="UP000298787"/>
    </source>
</evidence>
<evidence type="ECO:0000256" key="3">
    <source>
        <dbReference type="ARBA" id="ARBA00038315"/>
    </source>
</evidence>
<evidence type="ECO:0000256" key="2">
    <source>
        <dbReference type="ARBA" id="ARBA00022737"/>
    </source>
</evidence>
<dbReference type="Proteomes" id="UP000298787">
    <property type="component" value="Chromosome 18"/>
</dbReference>
<reference evidence="6 7" key="1">
    <citation type="submission" date="2019-01" db="EMBL/GenBank/DDBJ databases">
        <title>Genome Assembly of Collichthys lucidus.</title>
        <authorList>
            <person name="Cai M."/>
            <person name="Xiao S."/>
        </authorList>
    </citation>
    <scope>NUCLEOTIDE SEQUENCE [LARGE SCALE GENOMIC DNA]</scope>
    <source>
        <strain evidence="6">JT15FE1705JMU</strain>
        <tissue evidence="6">Muscle</tissue>
    </source>
</reference>
<comment type="similarity">
    <text evidence="3">Belongs to the PPP1R37 family.</text>
</comment>
<gene>
    <name evidence="6" type="ORF">D9C73_020309</name>
</gene>
<proteinExistence type="inferred from homology"/>
<dbReference type="Pfam" id="PF13516">
    <property type="entry name" value="LRR_6"/>
    <property type="match status" value="2"/>
</dbReference>
<evidence type="ECO:0000256" key="1">
    <source>
        <dbReference type="ARBA" id="ARBA00022614"/>
    </source>
</evidence>
<evidence type="ECO:0000313" key="6">
    <source>
        <dbReference type="EMBL" id="TKS86192.1"/>
    </source>
</evidence>
<protein>
    <recommendedName>
        <fullName evidence="4">Protein phosphatase 1 regulatory subunit 37</fullName>
    </recommendedName>
    <alternativeName>
        <fullName evidence="5">Leucine-rich repeat-containing protein 68</fullName>
    </alternativeName>
</protein>
<keyword evidence="2" id="KW-0677">Repeat</keyword>
<dbReference type="PANTHER" id="PTHR24112">
    <property type="entry name" value="LEUCINE-RICH REPEAT, ISOFORM F-RELATED"/>
    <property type="match status" value="1"/>
</dbReference>
<dbReference type="Gene3D" id="3.80.10.10">
    <property type="entry name" value="Ribonuclease Inhibitor"/>
    <property type="match status" value="2"/>
</dbReference>